<dbReference type="EMBL" id="CP066092">
    <property type="protein sequence ID" value="QQB19332.1"/>
    <property type="molecule type" value="Genomic_DNA"/>
</dbReference>
<accession>A0A7T4A8J8</accession>
<evidence type="ECO:0000313" key="2">
    <source>
        <dbReference type="Proteomes" id="UP000595481"/>
    </source>
</evidence>
<proteinExistence type="predicted"/>
<reference evidence="1 2" key="1">
    <citation type="submission" date="2020-12" db="EMBL/GenBank/DDBJ databases">
        <title>FDA dAtabase for Regulatory Grade micrObial Sequences (FDA-ARGOS): Supporting development and validation of Infectious Disease Dx tests.</title>
        <authorList>
            <person name="Sproer C."/>
            <person name="Gronow S."/>
            <person name="Severitt S."/>
            <person name="Schroder I."/>
            <person name="Tallon L."/>
            <person name="Sadzewicz L."/>
            <person name="Zhao X."/>
            <person name="Boylan J."/>
            <person name="Ott S."/>
            <person name="Bowen H."/>
            <person name="Vavikolanu K."/>
            <person name="Mehta A."/>
            <person name="Aluvathingal J."/>
            <person name="Nadendla S."/>
            <person name="Lowell S."/>
            <person name="Myers T."/>
            <person name="Yan Y."/>
            <person name="Sichtig H."/>
        </authorList>
    </citation>
    <scope>NUCLEOTIDE SEQUENCE [LARGE SCALE GENOMIC DNA]</scope>
    <source>
        <strain evidence="1 2">FDAARGOS_986</strain>
    </source>
</reference>
<evidence type="ECO:0000313" key="1">
    <source>
        <dbReference type="EMBL" id="QQB19332.1"/>
    </source>
</evidence>
<organism evidence="1 2">
    <name type="scientific">Aeromonas jandaei</name>
    <dbReference type="NCBI Taxonomy" id="650"/>
    <lineage>
        <taxon>Bacteria</taxon>
        <taxon>Pseudomonadati</taxon>
        <taxon>Pseudomonadota</taxon>
        <taxon>Gammaproteobacteria</taxon>
        <taxon>Aeromonadales</taxon>
        <taxon>Aeromonadaceae</taxon>
        <taxon>Aeromonas</taxon>
    </lineage>
</organism>
<sequence length="120" mass="13681">MRIYRKDEMGKAVYIADYPLPREVCDAIYSGREGCEVWYELPPVMVGLRLIGSDEEHDYAATVTHERIILEPYRLYRDGVLFEIGAMIADPIHVTMLADNAKQRAAARDEVISMTEEASQ</sequence>
<gene>
    <name evidence="1" type="ORF">I6H43_17700</name>
</gene>
<keyword evidence="2" id="KW-1185">Reference proteome</keyword>
<name>A0A7T4A8J8_AERJA</name>
<dbReference type="Proteomes" id="UP000595481">
    <property type="component" value="Chromosome"/>
</dbReference>
<protein>
    <submittedName>
        <fullName evidence="1">Uncharacterized protein</fullName>
    </submittedName>
</protein>
<dbReference type="RefSeq" id="WP_042031431.1">
    <property type="nucleotide sequence ID" value="NZ_CAWMFX010000027.1"/>
</dbReference>
<dbReference type="GeneID" id="69553148"/>